<organism evidence="2 3">
    <name type="scientific">Croceicoccus mobilis</name>
    <dbReference type="NCBI Taxonomy" id="1703339"/>
    <lineage>
        <taxon>Bacteria</taxon>
        <taxon>Pseudomonadati</taxon>
        <taxon>Pseudomonadota</taxon>
        <taxon>Alphaproteobacteria</taxon>
        <taxon>Sphingomonadales</taxon>
        <taxon>Erythrobacteraceae</taxon>
        <taxon>Croceicoccus</taxon>
    </lineage>
</organism>
<evidence type="ECO:0000256" key="1">
    <source>
        <dbReference type="SAM" id="MobiDB-lite"/>
    </source>
</evidence>
<accession>A0A917DXW8</accession>
<protein>
    <submittedName>
        <fullName evidence="2">Uncharacterized protein</fullName>
    </submittedName>
</protein>
<dbReference type="OrthoDB" id="7605113at2"/>
<reference evidence="2" key="2">
    <citation type="submission" date="2020-09" db="EMBL/GenBank/DDBJ databases">
        <authorList>
            <person name="Sun Q."/>
            <person name="Zhou Y."/>
        </authorList>
    </citation>
    <scope>NUCLEOTIDE SEQUENCE</scope>
    <source>
        <strain evidence="2">CGMCC 1.15360</strain>
    </source>
</reference>
<dbReference type="EMBL" id="BMIP01000011">
    <property type="protein sequence ID" value="GGD81986.1"/>
    <property type="molecule type" value="Genomic_DNA"/>
</dbReference>
<comment type="caution">
    <text evidence="2">The sequence shown here is derived from an EMBL/GenBank/DDBJ whole genome shotgun (WGS) entry which is preliminary data.</text>
</comment>
<dbReference type="AlphaFoldDB" id="A0A917DXW8"/>
<feature type="region of interest" description="Disordered" evidence="1">
    <location>
        <begin position="333"/>
        <end position="373"/>
    </location>
</feature>
<feature type="compositionally biased region" description="Pro residues" evidence="1">
    <location>
        <begin position="345"/>
        <end position="357"/>
    </location>
</feature>
<dbReference type="Proteomes" id="UP000612349">
    <property type="component" value="Unassembled WGS sequence"/>
</dbReference>
<proteinExistence type="predicted"/>
<reference evidence="2" key="1">
    <citation type="journal article" date="2014" name="Int. J. Syst. Evol. Microbiol.">
        <title>Complete genome sequence of Corynebacterium casei LMG S-19264T (=DSM 44701T), isolated from a smear-ripened cheese.</title>
        <authorList>
            <consortium name="US DOE Joint Genome Institute (JGI-PGF)"/>
            <person name="Walter F."/>
            <person name="Albersmeier A."/>
            <person name="Kalinowski J."/>
            <person name="Ruckert C."/>
        </authorList>
    </citation>
    <scope>NUCLEOTIDE SEQUENCE</scope>
    <source>
        <strain evidence="2">CGMCC 1.15360</strain>
    </source>
</reference>
<gene>
    <name evidence="2" type="ORF">GCM10010990_34930</name>
</gene>
<evidence type="ECO:0000313" key="3">
    <source>
        <dbReference type="Proteomes" id="UP000612349"/>
    </source>
</evidence>
<dbReference type="RefSeq" id="WP_066769575.1">
    <property type="nucleotide sequence ID" value="NZ_BMIP01000011.1"/>
</dbReference>
<name>A0A917DXW8_9SPHN</name>
<keyword evidence="3" id="KW-1185">Reference proteome</keyword>
<sequence>MRKPTINDTALTTQGSLHATYSYGDVLIDEDCVPDRSISAYELYENDDLQSSTDTVILKAMLVPPVADDHILLGRRPTIEQLCVAILHQDFATLTPYMSDDCAVISADESVVALITISDDTRHDETRYLLSIHLLTTSAHATDILVTLKSIAELYDPIAYPDSALIDETGLSQTGKGFREYQRSERRRRPLFIMRRKSPTMTAVQKHDYTVARQRLGAYGPVIVNNDLYEQFQIYEDLGRMDAIIIHPKTCAVGSLYYTGASGQLEGLSEEAADAPLLGSDWLDEQVSALQANARTFLSSSATRPPRNFLKLMEAGATRLADQWKDITSRDIPHEPAHEQETAPDSPPGRPLDPDTPPEADHELITPTSKPGSLDLSQIPDVITWLETNFDDKIIILPKAKRAFRKSAHPDPQRIAEAIALLATTKYTQKQPGEYCTAFTEGLSSLHLHDGFSNAERLKGQTGEAYLARYGTRTILLDRKLASYSSAFNSPQMIRIYYTYDKPTRKIIIGWLPSHLPTTRS</sequence>
<evidence type="ECO:0000313" key="2">
    <source>
        <dbReference type="EMBL" id="GGD81986.1"/>
    </source>
</evidence>